<keyword evidence="4 6" id="KW-1133">Transmembrane helix</keyword>
<evidence type="ECO:0000256" key="2">
    <source>
        <dbReference type="ARBA" id="ARBA00022475"/>
    </source>
</evidence>
<feature type="transmembrane region" description="Helical" evidence="6">
    <location>
        <begin position="168"/>
        <end position="193"/>
    </location>
</feature>
<dbReference type="InterPro" id="IPR020846">
    <property type="entry name" value="MFS_dom"/>
</dbReference>
<dbReference type="PANTHER" id="PTHR23513">
    <property type="entry name" value="INTEGRAL MEMBRANE EFFLUX PROTEIN-RELATED"/>
    <property type="match status" value="1"/>
</dbReference>
<dbReference type="Proteomes" id="UP000481360">
    <property type="component" value="Unassembled WGS sequence"/>
</dbReference>
<dbReference type="PROSITE" id="PS50850">
    <property type="entry name" value="MFS"/>
    <property type="match status" value="1"/>
</dbReference>
<evidence type="ECO:0000259" key="7">
    <source>
        <dbReference type="PROSITE" id="PS50850"/>
    </source>
</evidence>
<dbReference type="GO" id="GO:0005886">
    <property type="term" value="C:plasma membrane"/>
    <property type="evidence" value="ECO:0007669"/>
    <property type="project" value="UniProtKB-SubCell"/>
</dbReference>
<evidence type="ECO:0000313" key="9">
    <source>
        <dbReference type="Proteomes" id="UP000481360"/>
    </source>
</evidence>
<feature type="transmembrane region" description="Helical" evidence="6">
    <location>
        <begin position="260"/>
        <end position="280"/>
    </location>
</feature>
<keyword evidence="5 6" id="KW-0472">Membrane</keyword>
<feature type="transmembrane region" description="Helical" evidence="6">
    <location>
        <begin position="292"/>
        <end position="312"/>
    </location>
</feature>
<dbReference type="PANTHER" id="PTHR23513:SF6">
    <property type="entry name" value="MAJOR FACILITATOR SUPERFAMILY ASSOCIATED DOMAIN-CONTAINING PROTEIN"/>
    <property type="match status" value="1"/>
</dbReference>
<sequence length="414" mass="43069">MTATATRPPTPGLKGNTDFLLLWAGAGLSFLGSRVSAYAYPLIVLWATGSATASGLVAAAAQLPYLVVQLPAGVLADRVDRRKLMVICDVGRVVVVGLVVAYVLMKGVHPVPLAVLGFVESSFTVVYRVAERAALPSVVATEFIGAATARNEARERAAGLLGQPGAGLFAALSAWAPFLFTAITHVLSLLMLLRIRVPLQSQRQTPHGNVWREVAESLRWLRGQRFAGIAIGLIAVTNLLFPIMQLAVLVVVRGNGGSEFVAALVTGSAGVGGVIGALSTPWWLRRTTLPRLMITTNLLWACALLVVAFATAPVVLGVAFALSAGAAGVWAVAISAYLFGVAPEDMRGRIAGAVTLLAYGPLAVGSALGGAALDLLGVRQTVIAAMGVMFLLVLFAAISPGTRSFRQEPKSDSA</sequence>
<dbReference type="SUPFAM" id="SSF103473">
    <property type="entry name" value="MFS general substrate transporter"/>
    <property type="match status" value="1"/>
</dbReference>
<comment type="caution">
    <text evidence="8">The sequence shown here is derived from an EMBL/GenBank/DDBJ whole genome shotgun (WGS) entry which is preliminary data.</text>
</comment>
<evidence type="ECO:0000256" key="3">
    <source>
        <dbReference type="ARBA" id="ARBA00022692"/>
    </source>
</evidence>
<feature type="transmembrane region" description="Helical" evidence="6">
    <location>
        <begin position="378"/>
        <end position="398"/>
    </location>
</feature>
<dbReference type="InterPro" id="IPR036259">
    <property type="entry name" value="MFS_trans_sf"/>
</dbReference>
<dbReference type="RefSeq" id="WP_166051514.1">
    <property type="nucleotide sequence ID" value="NZ_JAAMPJ010000009.1"/>
</dbReference>
<feature type="domain" description="Major facilitator superfamily (MFS) profile" evidence="7">
    <location>
        <begin position="18"/>
        <end position="403"/>
    </location>
</feature>
<dbReference type="CDD" id="cd06173">
    <property type="entry name" value="MFS_MefA_like"/>
    <property type="match status" value="1"/>
</dbReference>
<evidence type="ECO:0000256" key="4">
    <source>
        <dbReference type="ARBA" id="ARBA00022989"/>
    </source>
</evidence>
<keyword evidence="3 6" id="KW-0812">Transmembrane</keyword>
<comment type="subcellular location">
    <subcellularLocation>
        <location evidence="1">Cell membrane</location>
        <topology evidence="1">Multi-pass membrane protein</topology>
    </subcellularLocation>
</comment>
<evidence type="ECO:0000256" key="5">
    <source>
        <dbReference type="ARBA" id="ARBA00023136"/>
    </source>
</evidence>
<protein>
    <submittedName>
        <fullName evidence="8">MFS transporter</fullName>
    </submittedName>
</protein>
<dbReference type="Pfam" id="PF07690">
    <property type="entry name" value="MFS_1"/>
    <property type="match status" value="1"/>
</dbReference>
<keyword evidence="2" id="KW-1003">Cell membrane</keyword>
<dbReference type="InterPro" id="IPR011701">
    <property type="entry name" value="MFS"/>
</dbReference>
<feature type="transmembrane region" description="Helical" evidence="6">
    <location>
        <begin position="318"/>
        <end position="339"/>
    </location>
</feature>
<evidence type="ECO:0000256" key="6">
    <source>
        <dbReference type="SAM" id="Phobius"/>
    </source>
</evidence>
<dbReference type="AlphaFoldDB" id="A0A7C9RUU9"/>
<proteinExistence type="predicted"/>
<keyword evidence="9" id="KW-1185">Reference proteome</keyword>
<feature type="transmembrane region" description="Helical" evidence="6">
    <location>
        <begin position="226"/>
        <end position="248"/>
    </location>
</feature>
<accession>A0A7C9RUU9</accession>
<dbReference type="GO" id="GO:0022857">
    <property type="term" value="F:transmembrane transporter activity"/>
    <property type="evidence" value="ECO:0007669"/>
    <property type="project" value="InterPro"/>
</dbReference>
<dbReference type="EMBL" id="JAAMPJ010000009">
    <property type="protein sequence ID" value="NGY63287.1"/>
    <property type="molecule type" value="Genomic_DNA"/>
</dbReference>
<gene>
    <name evidence="8" type="ORF">G7043_30635</name>
</gene>
<feature type="transmembrane region" description="Helical" evidence="6">
    <location>
        <begin position="351"/>
        <end position="372"/>
    </location>
</feature>
<organism evidence="8 9">
    <name type="scientific">Lentzea alba</name>
    <dbReference type="NCBI Taxonomy" id="2714351"/>
    <lineage>
        <taxon>Bacteria</taxon>
        <taxon>Bacillati</taxon>
        <taxon>Actinomycetota</taxon>
        <taxon>Actinomycetes</taxon>
        <taxon>Pseudonocardiales</taxon>
        <taxon>Pseudonocardiaceae</taxon>
        <taxon>Lentzea</taxon>
    </lineage>
</organism>
<evidence type="ECO:0000313" key="8">
    <source>
        <dbReference type="EMBL" id="NGY63287.1"/>
    </source>
</evidence>
<feature type="transmembrane region" description="Helical" evidence="6">
    <location>
        <begin position="20"/>
        <end position="37"/>
    </location>
</feature>
<evidence type="ECO:0000256" key="1">
    <source>
        <dbReference type="ARBA" id="ARBA00004651"/>
    </source>
</evidence>
<reference evidence="8 9" key="1">
    <citation type="submission" date="2020-03" db="EMBL/GenBank/DDBJ databases">
        <title>Isolation and identification of active actinomycetes.</title>
        <authorList>
            <person name="Sun X."/>
        </authorList>
    </citation>
    <scope>NUCLEOTIDE SEQUENCE [LARGE SCALE GENOMIC DNA]</scope>
    <source>
        <strain evidence="8 9">NEAU-D13</strain>
    </source>
</reference>
<name>A0A7C9RUU9_9PSEU</name>
<dbReference type="Gene3D" id="1.20.1250.20">
    <property type="entry name" value="MFS general substrate transporter like domains"/>
    <property type="match status" value="1"/>
</dbReference>